<proteinExistence type="predicted"/>
<evidence type="ECO:0000313" key="2">
    <source>
        <dbReference type="Proteomes" id="UP000015729"/>
    </source>
</evidence>
<sequence length="30" mass="3425">MLILLALPCAWRFPLNDERAEAQPDAVQSR</sequence>
<dbReference type="PATRIC" id="fig|1194404.4.peg.4116"/>
<name>S6VA82_PSESF</name>
<reference evidence="1 2" key="1">
    <citation type="journal article" date="2013" name="PLoS Pathog.">
        <title>Genomic analysis of the Kiwifruit pathogen Pseudomonas syringae pv. actinidiae provides insight into the origins of an emergent plant disease.</title>
        <authorList>
            <person name="McCann H.C."/>
            <person name="Rikkerink E.H."/>
            <person name="Bertels F."/>
            <person name="Fiers M."/>
            <person name="Lu A."/>
            <person name="Rees-George J."/>
            <person name="Andersen M.T."/>
            <person name="Gleave A.P."/>
            <person name="Haubold B."/>
            <person name="Wohlers M.W."/>
            <person name="Guttman D.S."/>
            <person name="Wang P.W."/>
            <person name="Straub C."/>
            <person name="Vanneste J.L."/>
            <person name="Rainey P.B."/>
            <person name="Templeton M.D."/>
        </authorList>
    </citation>
    <scope>NUCLEOTIDE SEQUENCE [LARGE SCALE GENOMIC DNA]</scope>
    <source>
        <strain evidence="1 2">ICMP 18807</strain>
    </source>
</reference>
<dbReference type="EMBL" id="AOKG01001387">
    <property type="protein sequence ID" value="EPN48008.1"/>
    <property type="molecule type" value="Genomic_DNA"/>
</dbReference>
<protein>
    <submittedName>
        <fullName evidence="1">EmrB/QacA family drug resistance transporter</fullName>
    </submittedName>
</protein>
<organism evidence="1 2">
    <name type="scientific">Pseudomonas syringae pv. actinidiae ICMP 18807</name>
    <dbReference type="NCBI Taxonomy" id="1194404"/>
    <lineage>
        <taxon>Bacteria</taxon>
        <taxon>Pseudomonadati</taxon>
        <taxon>Pseudomonadota</taxon>
        <taxon>Gammaproteobacteria</taxon>
        <taxon>Pseudomonadales</taxon>
        <taxon>Pseudomonadaceae</taxon>
        <taxon>Pseudomonas</taxon>
        <taxon>Pseudomonas syringae</taxon>
    </lineage>
</organism>
<comment type="caution">
    <text evidence="1">The sequence shown here is derived from an EMBL/GenBank/DDBJ whole genome shotgun (WGS) entry which is preliminary data.</text>
</comment>
<dbReference type="AlphaFoldDB" id="S6VA82"/>
<gene>
    <name evidence="1" type="ORF">A244_19991</name>
</gene>
<evidence type="ECO:0000313" key="1">
    <source>
        <dbReference type="EMBL" id="EPN48008.1"/>
    </source>
</evidence>
<dbReference type="Proteomes" id="UP000015729">
    <property type="component" value="Unassembled WGS sequence"/>
</dbReference>
<accession>S6VA82</accession>